<reference evidence="4" key="3">
    <citation type="submission" date="2015-03" db="EMBL/GenBank/DDBJ databases">
        <authorList>
            <consortium name="Pathogen Informatics"/>
        </authorList>
    </citation>
    <scope>NUCLEOTIDE SEQUENCE [LARGE SCALE GENOMIC DNA]</scope>
    <source>
        <strain evidence="4">A125KOH2</strain>
    </source>
</reference>
<evidence type="ECO:0000313" key="4">
    <source>
        <dbReference type="Proteomes" id="UP000045840"/>
    </source>
</evidence>
<dbReference type="AlphaFoldDB" id="A0A0T9PE37"/>
<dbReference type="Proteomes" id="UP000044625">
    <property type="component" value="Unassembled WGS sequence"/>
</dbReference>
<gene>
    <name evidence="1" type="ORF">ERS008529_01638</name>
    <name evidence="2" type="ORF">ERS137968_01834</name>
</gene>
<dbReference type="EMBL" id="CWJL01000007">
    <property type="protein sequence ID" value="CRY66440.1"/>
    <property type="molecule type" value="Genomic_DNA"/>
</dbReference>
<sequence>MNVRGLRKTAANLEHEYQWLFERNPIAAQKQ</sequence>
<protein>
    <submittedName>
        <fullName evidence="1">Uncharacterized protein</fullName>
    </submittedName>
</protein>
<dbReference type="Proteomes" id="UP000045840">
    <property type="component" value="Unassembled WGS sequence"/>
</dbReference>
<proteinExistence type="predicted"/>
<dbReference type="EMBL" id="CQAZ01000012">
    <property type="protein sequence ID" value="CNH59854.1"/>
    <property type="molecule type" value="Genomic_DNA"/>
</dbReference>
<evidence type="ECO:0000313" key="2">
    <source>
        <dbReference type="EMBL" id="CRY66440.1"/>
    </source>
</evidence>
<organism evidence="1 4">
    <name type="scientific">Yersinia pekkanenii</name>
    <dbReference type="NCBI Taxonomy" id="1288385"/>
    <lineage>
        <taxon>Bacteria</taxon>
        <taxon>Pseudomonadati</taxon>
        <taxon>Pseudomonadota</taxon>
        <taxon>Gammaproteobacteria</taxon>
        <taxon>Enterobacterales</taxon>
        <taxon>Yersiniaceae</taxon>
        <taxon>Yersinia</taxon>
    </lineage>
</organism>
<evidence type="ECO:0000313" key="1">
    <source>
        <dbReference type="EMBL" id="CNH59854.1"/>
    </source>
</evidence>
<name>A0A0T9PE37_9GAMM</name>
<reference evidence="2 3" key="2">
    <citation type="submission" date="2015-03" db="EMBL/GenBank/DDBJ databases">
        <authorList>
            <consortium name="Pathogen Informatics"/>
            <person name="Murphy D."/>
        </authorList>
    </citation>
    <scope>NUCLEOTIDE SEQUENCE [LARGE SCALE GENOMIC DNA]</scope>
    <source>
        <strain evidence="3">type strain: CIP110230</strain>
        <strain evidence="2">Type strain: CIP110230</strain>
    </source>
</reference>
<dbReference type="STRING" id="1288385.ERS137968_01834"/>
<evidence type="ECO:0000313" key="3">
    <source>
        <dbReference type="Proteomes" id="UP000044625"/>
    </source>
</evidence>
<reference evidence="1" key="1">
    <citation type="submission" date="2015-03" db="EMBL/GenBank/DDBJ databases">
        <authorList>
            <person name="Murphy D."/>
        </authorList>
    </citation>
    <scope>NUCLEOTIDE SEQUENCE [LARGE SCALE GENOMIC DNA]</scope>
    <source>
        <strain evidence="1">A125KOH2</strain>
    </source>
</reference>
<accession>A0A0T9PE37</accession>
<keyword evidence="3" id="KW-1185">Reference proteome</keyword>